<evidence type="ECO:0000313" key="2">
    <source>
        <dbReference type="EMBL" id="TYS67638.1"/>
    </source>
</evidence>
<dbReference type="RefSeq" id="WP_148988748.1">
    <property type="nucleotide sequence ID" value="NZ_VTEV01000005.1"/>
</dbReference>
<dbReference type="NCBIfam" id="TIGR03057">
    <property type="entry name" value="xxxLxxG_by_4"/>
    <property type="match status" value="2"/>
</dbReference>
<sequence>MMGKKKLLYVTLAGMIFLPSFLGNASGAFAEDQKNVRSKEEVVYATLKANGDLGPIYVVNTLEVAKAGEILDFGDYKSVKNLTDMTELEQEGERVAADVEQEGKFYYQGDLEEGTQLPWDVTVTYLLDGRKVDPSELAGESGHVEIQVETAANNNVASVFYENYLLQVSLTMPNTYQNIEASSGGMQANVGKNKQITFTVMPGKEEQLRVEAYVENFEFNGVEIAAVPSSLPIDTTGTEGMTGDMAELSDAIGQLNDGVGQLQDGVSELNSGAAKLRDGSVQYKNGINQLNGSSSELVGASNSIKEALGTINRELSAGAADVDLSSLTELPAGLRELAKGLNETANGLAALQENYAAAYAVLDGAITEIPAGDLSEEEIAALYESGADPAVVDKLTANYAAAQKVKGTYAQVQEAFAAVEPSLTQVDGAVRGISGTLTTIADELSASLEETDLSGLAELTKGLETLAANYNQFHSGLVSYTNGVGELSTNYSQVHIGLLGLTDGTSELSTGVDELSEGTEELYSETKDLPAKMQAEIDKMIQEYDKSDFKPVSFVSEENEKVTSVQFVIKTEAIKMEEKKTKEAEPEEKKGFWTLFKELFK</sequence>
<evidence type="ECO:0000256" key="1">
    <source>
        <dbReference type="SAM" id="SignalP"/>
    </source>
</evidence>
<accession>A0A5D4SZ95</accession>
<name>A0A5D4SZ95_9BACI</name>
<gene>
    <name evidence="2" type="ORF">FZC76_13770</name>
</gene>
<protein>
    <submittedName>
        <fullName evidence="2">YhgE/Pip domain-containing protein</fullName>
    </submittedName>
</protein>
<proteinExistence type="predicted"/>
<reference evidence="2 3" key="1">
    <citation type="submission" date="2019-08" db="EMBL/GenBank/DDBJ databases">
        <title>Bacillus genomes from the desert of Cuatro Cienegas, Coahuila.</title>
        <authorList>
            <person name="Olmedo-Alvarez G."/>
        </authorList>
    </citation>
    <scope>NUCLEOTIDE SEQUENCE [LARGE SCALE GENOMIC DNA]</scope>
    <source>
        <strain evidence="2 3">CH28_1T</strain>
    </source>
</reference>
<dbReference type="AlphaFoldDB" id="A0A5D4SZ95"/>
<dbReference type="InterPro" id="IPR023908">
    <property type="entry name" value="xxxLxxG_rpt"/>
</dbReference>
<comment type="caution">
    <text evidence="2">The sequence shown here is derived from an EMBL/GenBank/DDBJ whole genome shotgun (WGS) entry which is preliminary data.</text>
</comment>
<keyword evidence="1" id="KW-0732">Signal</keyword>
<dbReference type="Proteomes" id="UP000322524">
    <property type="component" value="Unassembled WGS sequence"/>
</dbReference>
<evidence type="ECO:0000313" key="3">
    <source>
        <dbReference type="Proteomes" id="UP000322524"/>
    </source>
</evidence>
<dbReference type="Gene3D" id="1.10.287.950">
    <property type="entry name" value="Methyl-accepting chemotaxis protein"/>
    <property type="match status" value="1"/>
</dbReference>
<dbReference type="STRING" id="79883.GCA_001636495_04252"/>
<organism evidence="2 3">
    <name type="scientific">Sutcliffiella horikoshii</name>
    <dbReference type="NCBI Taxonomy" id="79883"/>
    <lineage>
        <taxon>Bacteria</taxon>
        <taxon>Bacillati</taxon>
        <taxon>Bacillota</taxon>
        <taxon>Bacilli</taxon>
        <taxon>Bacillales</taxon>
        <taxon>Bacillaceae</taxon>
        <taxon>Sutcliffiella</taxon>
    </lineage>
</organism>
<dbReference type="OrthoDB" id="9815841at2"/>
<feature type="chain" id="PRO_5022904467" evidence="1">
    <location>
        <begin position="31"/>
        <end position="601"/>
    </location>
</feature>
<feature type="signal peptide" evidence="1">
    <location>
        <begin position="1"/>
        <end position="30"/>
    </location>
</feature>
<dbReference type="EMBL" id="VTEV01000005">
    <property type="protein sequence ID" value="TYS67638.1"/>
    <property type="molecule type" value="Genomic_DNA"/>
</dbReference>